<proteinExistence type="predicted"/>
<evidence type="ECO:0000313" key="3">
    <source>
        <dbReference type="Proteomes" id="UP000505077"/>
    </source>
</evidence>
<dbReference type="EMBL" id="BLLL01000003">
    <property type="protein sequence ID" value="GFH62661.1"/>
    <property type="molecule type" value="Genomic_DNA"/>
</dbReference>
<sequence>MKTADFAACVLICLHPEAEGGQNSSALPNVEEEQILAIARALQERGVAKLTLVCTKNSRLSVRARELRLRTLEAHDLWLRKPFLLLRLWNAHRREKTLLIQTVGEQSVDFGYRMLRMRREGSALLAHAFFLRPPPLEVCRGNKLRFAHTIFCGSTYVRRYIEKAWKTAARAEQRRRFFKRRPAPFDGNRLVLLQPGVALHAYAPAPQWKKGQHFIFGMASSLMPHSGVSVALRAMAAIWQRDDAPLWEVRMVGAGPRYAEILEEATDLGVVSRLCLLNEQHLPDILKSCHGWLALGARFDEPPETLWAGFAAHLPVICTQSALHLERLLGHDEAAILLENDNPQVLAHAMLHIMLDTEHRLDYARRGDILRDGIGYDRMSAEACRIYTVLFHRHIKKM</sequence>
<dbReference type="InterPro" id="IPR001296">
    <property type="entry name" value="Glyco_trans_1"/>
</dbReference>
<comment type="caution">
    <text evidence="2">The sequence shown here is derived from an EMBL/GenBank/DDBJ whole genome shotgun (WGS) entry which is preliminary data.</text>
</comment>
<gene>
    <name evidence="2" type="ORF">ZNDK_0432</name>
</gene>
<protein>
    <submittedName>
        <fullName evidence="2">Glycosyl transferase, group 1</fullName>
    </submittedName>
</protein>
<organism evidence="2 3">
    <name type="scientific">Candidatus Desulfovibrio kirbyi</name>
    <dbReference type="NCBI Taxonomy" id="2696086"/>
    <lineage>
        <taxon>Bacteria</taxon>
        <taxon>Pseudomonadati</taxon>
        <taxon>Thermodesulfobacteriota</taxon>
        <taxon>Desulfovibrionia</taxon>
        <taxon>Desulfovibrionales</taxon>
        <taxon>Desulfovibrionaceae</taxon>
        <taxon>Desulfovibrio</taxon>
    </lineage>
</organism>
<name>A0A6L2R517_9BACT</name>
<accession>A0A6L2R517</accession>
<dbReference type="Gene3D" id="3.40.50.2000">
    <property type="entry name" value="Glycogen Phosphorylase B"/>
    <property type="match status" value="2"/>
</dbReference>
<dbReference type="AlphaFoldDB" id="A0A6L2R517"/>
<keyword evidence="2" id="KW-0808">Transferase</keyword>
<feature type="domain" description="Glycosyl transferase family 1" evidence="1">
    <location>
        <begin position="210"/>
        <end position="366"/>
    </location>
</feature>
<evidence type="ECO:0000313" key="2">
    <source>
        <dbReference type="EMBL" id="GFH62661.1"/>
    </source>
</evidence>
<dbReference type="PANTHER" id="PTHR12526">
    <property type="entry name" value="GLYCOSYLTRANSFERASE"/>
    <property type="match status" value="1"/>
</dbReference>
<evidence type="ECO:0000259" key="1">
    <source>
        <dbReference type="Pfam" id="PF00534"/>
    </source>
</evidence>
<dbReference type="Proteomes" id="UP000505077">
    <property type="component" value="Unassembled WGS sequence"/>
</dbReference>
<reference evidence="2 3" key="1">
    <citation type="journal article" date="2020" name="ISME J.">
        <title>Parallel Reductive Genome Evolution in Desulfovibrio Ectosymbionts Independently Acquired by Trichonympha Protists in the Termite Gut.</title>
        <authorList>
            <person name="Takeuchi M."/>
            <person name="Kuwahara H."/>
            <person name="Murakami T."/>
            <person name="Takahashi K."/>
            <person name="Kajitani R."/>
            <person name="Toyoda A."/>
            <person name="Itoh T."/>
            <person name="Ohkuma M."/>
            <person name="Hongoh Y."/>
        </authorList>
    </citation>
    <scope>NUCLEOTIDE SEQUENCE [LARGE SCALE GENOMIC DNA]</scope>
    <source>
        <strain evidence="2">ZnDsv-02</strain>
    </source>
</reference>
<dbReference type="Pfam" id="PF00534">
    <property type="entry name" value="Glycos_transf_1"/>
    <property type="match status" value="1"/>
</dbReference>
<dbReference type="SUPFAM" id="SSF53756">
    <property type="entry name" value="UDP-Glycosyltransferase/glycogen phosphorylase"/>
    <property type="match status" value="1"/>
</dbReference>
<dbReference type="GO" id="GO:0016740">
    <property type="term" value="F:transferase activity"/>
    <property type="evidence" value="ECO:0007669"/>
    <property type="project" value="UniProtKB-KW"/>
</dbReference>